<evidence type="ECO:0000313" key="2">
    <source>
        <dbReference type="WBParaSite" id="Csp11.Scaffold629.g9675.t1"/>
    </source>
</evidence>
<protein>
    <submittedName>
        <fullName evidence="2">DUF2442 domain-containing protein</fullName>
    </submittedName>
</protein>
<name>A0A1I7UIJ6_9PELO</name>
<reference evidence="2" key="1">
    <citation type="submission" date="2016-11" db="UniProtKB">
        <authorList>
            <consortium name="WormBaseParasite"/>
        </authorList>
    </citation>
    <scope>IDENTIFICATION</scope>
</reference>
<dbReference type="WBParaSite" id="Csp11.Scaffold629.g9675.t1">
    <property type="protein sequence ID" value="Csp11.Scaffold629.g9675.t1"/>
    <property type="gene ID" value="Csp11.Scaffold629.g9675"/>
</dbReference>
<proteinExistence type="predicted"/>
<keyword evidence="1" id="KW-1185">Reference proteome</keyword>
<dbReference type="AlphaFoldDB" id="A0A1I7UIJ6"/>
<sequence length="79" mass="9157">MFQTIYHSRDFKFSDEIITLFDGKPHLEWPDGADMSNGMVDETYQGDSENVTTYIKPLKPIEERRAVPMRKGIFVATFP</sequence>
<accession>A0A1I7UIJ6</accession>
<evidence type="ECO:0000313" key="1">
    <source>
        <dbReference type="Proteomes" id="UP000095282"/>
    </source>
</evidence>
<organism evidence="1 2">
    <name type="scientific">Caenorhabditis tropicalis</name>
    <dbReference type="NCBI Taxonomy" id="1561998"/>
    <lineage>
        <taxon>Eukaryota</taxon>
        <taxon>Metazoa</taxon>
        <taxon>Ecdysozoa</taxon>
        <taxon>Nematoda</taxon>
        <taxon>Chromadorea</taxon>
        <taxon>Rhabditida</taxon>
        <taxon>Rhabditina</taxon>
        <taxon>Rhabditomorpha</taxon>
        <taxon>Rhabditoidea</taxon>
        <taxon>Rhabditidae</taxon>
        <taxon>Peloderinae</taxon>
        <taxon>Caenorhabditis</taxon>
    </lineage>
</organism>
<dbReference type="Proteomes" id="UP000095282">
    <property type="component" value="Unplaced"/>
</dbReference>